<dbReference type="InterPro" id="IPR000073">
    <property type="entry name" value="AB_hydrolase_1"/>
</dbReference>
<dbReference type="GO" id="GO:0052689">
    <property type="term" value="F:carboxylic ester hydrolase activity"/>
    <property type="evidence" value="ECO:0007669"/>
    <property type="project" value="InterPro"/>
</dbReference>
<keyword evidence="4" id="KW-0378">Hydrolase</keyword>
<dbReference type="SUPFAM" id="SSF53474">
    <property type="entry name" value="alpha/beta-Hydrolases"/>
    <property type="match status" value="1"/>
</dbReference>
<evidence type="ECO:0000259" key="3">
    <source>
        <dbReference type="Pfam" id="PF12697"/>
    </source>
</evidence>
<dbReference type="PIRSF" id="PIRSF017388">
    <property type="entry name" value="Esterase_lipase"/>
    <property type="match status" value="1"/>
</dbReference>
<dbReference type="RefSeq" id="WP_166397117.1">
    <property type="nucleotide sequence ID" value="NZ_CP045121.1"/>
</dbReference>
<dbReference type="EMBL" id="CP045121">
    <property type="protein sequence ID" value="QIN79452.1"/>
    <property type="molecule type" value="Genomic_DNA"/>
</dbReference>
<dbReference type="InterPro" id="IPR029058">
    <property type="entry name" value="AB_hydrolase_fold"/>
</dbReference>
<feature type="domain" description="AB hydrolase-1" evidence="3">
    <location>
        <begin position="21"/>
        <end position="238"/>
    </location>
</feature>
<feature type="active site" description="Charge relay system" evidence="1">
    <location>
        <position position="226"/>
    </location>
</feature>
<gene>
    <name evidence="4" type="ORF">GBA65_14065</name>
</gene>
<sequence>MEQAILAGAEPFRMEGNETGVLVSHGFTGTTQSVRPLGEALAAEGFTVAGPRLEGHGTTMDDHAKSTARGWISSVEEDLAWLEGRCENVFIAGLSMGGMLSLYFAGTRPDLIKGAVPINACVYLDNPDLARLVFDPAAPPSVPGVGSDIKAPGVEELVYPEVPVPPLKEFMAIMRVTDDLLPAITAPVLVLQSLEDHVVPPENGPHILERLGSTDKELVRLENSYHVATLDNDKELIAERTVRFIRDHGG</sequence>
<evidence type="ECO:0000313" key="5">
    <source>
        <dbReference type="Proteomes" id="UP000502706"/>
    </source>
</evidence>
<dbReference type="Proteomes" id="UP000502706">
    <property type="component" value="Chromosome"/>
</dbReference>
<evidence type="ECO:0000256" key="1">
    <source>
        <dbReference type="PIRSR" id="PIRSR017388-1"/>
    </source>
</evidence>
<evidence type="ECO:0000256" key="2">
    <source>
        <dbReference type="PIRSR" id="PIRSR017388-2"/>
    </source>
</evidence>
<dbReference type="InterPro" id="IPR051044">
    <property type="entry name" value="MAG_DAG_Lipase"/>
</dbReference>
<dbReference type="Pfam" id="PF12697">
    <property type="entry name" value="Abhydrolase_6"/>
    <property type="match status" value="1"/>
</dbReference>
<organism evidence="4 5">
    <name type="scientific">Rubrobacter marinus</name>
    <dbReference type="NCBI Taxonomy" id="2653852"/>
    <lineage>
        <taxon>Bacteria</taxon>
        <taxon>Bacillati</taxon>
        <taxon>Actinomycetota</taxon>
        <taxon>Rubrobacteria</taxon>
        <taxon>Rubrobacterales</taxon>
        <taxon>Rubrobacteraceae</taxon>
        <taxon>Rubrobacter</taxon>
    </lineage>
</organism>
<protein>
    <submittedName>
        <fullName evidence="4">Alpha/beta fold hydrolase</fullName>
    </submittedName>
</protein>
<keyword evidence="5" id="KW-1185">Reference proteome</keyword>
<proteinExistence type="predicted"/>
<accession>A0A6G8PZ30</accession>
<feature type="active site" description="Nucleophile" evidence="1">
    <location>
        <position position="95"/>
    </location>
</feature>
<reference evidence="4 5" key="1">
    <citation type="submission" date="2019-10" db="EMBL/GenBank/DDBJ databases">
        <title>Rubrobacter sp nov SCSIO 52915 isolated from a deep-sea sediment in the South China Sea.</title>
        <authorList>
            <person name="Chen R.W."/>
        </authorList>
    </citation>
    <scope>NUCLEOTIDE SEQUENCE [LARGE SCALE GENOMIC DNA]</scope>
    <source>
        <strain evidence="4 5">SCSIO 52915</strain>
    </source>
</reference>
<feature type="binding site" evidence="2">
    <location>
        <position position="96"/>
    </location>
    <ligand>
        <name>substrate</name>
    </ligand>
</feature>
<feature type="active site" description="Charge relay system" evidence="1">
    <location>
        <position position="196"/>
    </location>
</feature>
<dbReference type="InterPro" id="IPR012354">
    <property type="entry name" value="Esterase_lipase"/>
</dbReference>
<feature type="binding site" evidence="2">
    <location>
        <position position="27"/>
    </location>
    <ligand>
        <name>substrate</name>
    </ligand>
</feature>
<dbReference type="Gene3D" id="3.40.50.1820">
    <property type="entry name" value="alpha/beta hydrolase"/>
    <property type="match status" value="1"/>
</dbReference>
<dbReference type="AlphaFoldDB" id="A0A6G8PZ30"/>
<dbReference type="KEGG" id="rmar:GBA65_14065"/>
<dbReference type="PANTHER" id="PTHR11614">
    <property type="entry name" value="PHOSPHOLIPASE-RELATED"/>
    <property type="match status" value="1"/>
</dbReference>
<name>A0A6G8PZ30_9ACTN</name>
<evidence type="ECO:0000313" key="4">
    <source>
        <dbReference type="EMBL" id="QIN79452.1"/>
    </source>
</evidence>